<dbReference type="SUPFAM" id="SSF103473">
    <property type="entry name" value="MFS general substrate transporter"/>
    <property type="match status" value="1"/>
</dbReference>
<keyword evidence="2" id="KW-0812">Transmembrane</keyword>
<dbReference type="Proteomes" id="UP000199013">
    <property type="component" value="Unassembled WGS sequence"/>
</dbReference>
<dbReference type="Gene3D" id="1.20.1250.20">
    <property type="entry name" value="MFS general substrate transporter like domains"/>
    <property type="match status" value="1"/>
</dbReference>
<keyword evidence="2" id="KW-0472">Membrane</keyword>
<feature type="transmembrane region" description="Helical" evidence="2">
    <location>
        <begin position="45"/>
        <end position="71"/>
    </location>
</feature>
<protein>
    <submittedName>
        <fullName evidence="3">Putative membrane protein</fullName>
    </submittedName>
</protein>
<organism evidence="3 4">
    <name type="scientific">Candidatus Protofrankia californiensis</name>
    <dbReference type="NCBI Taxonomy" id="1839754"/>
    <lineage>
        <taxon>Bacteria</taxon>
        <taxon>Bacillati</taxon>
        <taxon>Actinomycetota</taxon>
        <taxon>Actinomycetes</taxon>
        <taxon>Frankiales</taxon>
        <taxon>Frankiaceae</taxon>
        <taxon>Protofrankia</taxon>
    </lineage>
</organism>
<keyword evidence="2" id="KW-1133">Transmembrane helix</keyword>
<dbReference type="AlphaFoldDB" id="A0A1C3NYY8"/>
<evidence type="ECO:0000256" key="2">
    <source>
        <dbReference type="SAM" id="Phobius"/>
    </source>
</evidence>
<keyword evidence="4" id="KW-1185">Reference proteome</keyword>
<feature type="region of interest" description="Disordered" evidence="1">
    <location>
        <begin position="144"/>
        <end position="172"/>
    </location>
</feature>
<dbReference type="EMBL" id="FLUV01001285">
    <property type="protein sequence ID" value="SBW22735.1"/>
    <property type="molecule type" value="Genomic_DNA"/>
</dbReference>
<reference evidence="4" key="1">
    <citation type="submission" date="2016-02" db="EMBL/GenBank/DDBJ databases">
        <authorList>
            <person name="Wibberg D."/>
        </authorList>
    </citation>
    <scope>NUCLEOTIDE SEQUENCE [LARGE SCALE GENOMIC DNA]</scope>
</reference>
<sequence length="172" mass="17897">MDAEGSQGGERIVDRLGSGRAALIGGLISIVGTIPFTVITADMSYWFLGVTMAVRGFGVRACAVPAIIAAYCAISPSKIQETTVQLNVGQRIGGAAGTAIFAVILQNQLEKAAGPTDQTAGFGTTFCWVVAVGATAPALLLTAAEPPDRSRTPRHPVRPRYRRPSPDTALTT</sequence>
<gene>
    <name evidence="3" type="ORF">FDG2_3051</name>
</gene>
<accession>A0A1C3NYY8</accession>
<proteinExistence type="predicted"/>
<dbReference type="InterPro" id="IPR036259">
    <property type="entry name" value="MFS_trans_sf"/>
</dbReference>
<evidence type="ECO:0000313" key="4">
    <source>
        <dbReference type="Proteomes" id="UP000199013"/>
    </source>
</evidence>
<name>A0A1C3NYY8_9ACTN</name>
<evidence type="ECO:0000256" key="1">
    <source>
        <dbReference type="SAM" id="MobiDB-lite"/>
    </source>
</evidence>
<feature type="compositionally biased region" description="Basic residues" evidence="1">
    <location>
        <begin position="152"/>
        <end position="163"/>
    </location>
</feature>
<feature type="transmembrane region" description="Helical" evidence="2">
    <location>
        <begin position="92"/>
        <end position="109"/>
    </location>
</feature>
<evidence type="ECO:0000313" key="3">
    <source>
        <dbReference type="EMBL" id="SBW22735.1"/>
    </source>
</evidence>
<feature type="transmembrane region" description="Helical" evidence="2">
    <location>
        <begin position="21"/>
        <end position="39"/>
    </location>
</feature>
<feature type="transmembrane region" description="Helical" evidence="2">
    <location>
        <begin position="121"/>
        <end position="144"/>
    </location>
</feature>